<dbReference type="PANTHER" id="PTHR34136">
    <property type="match status" value="1"/>
</dbReference>
<evidence type="ECO:0008006" key="5">
    <source>
        <dbReference type="Google" id="ProtNLM"/>
    </source>
</evidence>
<sequence length="259" mass="29789">MLIDKIRLFDVDFVNSKFSEFAKVMEKHVLQKEKAYVVTGNPQIMVETFKSKSYKGCIEDATYVTADGIGVILASKILTKKSFPERITGFDLMLHLLEFANRKKKKVYLLGAEEFVLNRAIHNIKMKYPDIKLVGSHHGFFSIKNDGEKIANEISQLKPDLTFVALGAPKQETWISTYFSIFESGVFIGVGGSLDVLAGECKRAPIIWQKCHCEWLYRISQKRDKIRRIYILLLFIRKVVECWLKKLKLIGLQAIHRKV</sequence>
<keyword evidence="2" id="KW-0808">Transferase</keyword>
<dbReference type="Proteomes" id="UP000215224">
    <property type="component" value="Chromosome"/>
</dbReference>
<evidence type="ECO:0000313" key="4">
    <source>
        <dbReference type="Proteomes" id="UP000215224"/>
    </source>
</evidence>
<dbReference type="InterPro" id="IPR004629">
    <property type="entry name" value="WecG_TagA_CpsF"/>
</dbReference>
<keyword evidence="1" id="KW-0328">Glycosyltransferase</keyword>
<name>A0A223KVQ8_9BACI</name>
<protein>
    <recommendedName>
        <fullName evidence="5">Glycosyltransferase</fullName>
    </recommendedName>
</protein>
<dbReference type="CDD" id="cd06533">
    <property type="entry name" value="Glyco_transf_WecG_TagA"/>
    <property type="match status" value="1"/>
</dbReference>
<evidence type="ECO:0000256" key="1">
    <source>
        <dbReference type="ARBA" id="ARBA00022676"/>
    </source>
</evidence>
<dbReference type="NCBIfam" id="TIGR00696">
    <property type="entry name" value="wecG_tagA_cpsF"/>
    <property type="match status" value="1"/>
</dbReference>
<keyword evidence="4" id="KW-1185">Reference proteome</keyword>
<dbReference type="PANTHER" id="PTHR34136:SF1">
    <property type="entry name" value="UDP-N-ACETYL-D-MANNOSAMINURONIC ACID TRANSFERASE"/>
    <property type="match status" value="1"/>
</dbReference>
<reference evidence="3 4" key="1">
    <citation type="submission" date="2016-12" db="EMBL/GenBank/DDBJ databases">
        <title>The whole genome sequencing and assembly of Bacillus cohnii DSM 6307T strain.</title>
        <authorList>
            <person name="Lee Y.-J."/>
            <person name="Yi H."/>
            <person name="Bahn Y.-S."/>
            <person name="Kim J.F."/>
            <person name="Lee D.-W."/>
        </authorList>
    </citation>
    <scope>NUCLEOTIDE SEQUENCE [LARGE SCALE GENOMIC DNA]</scope>
    <source>
        <strain evidence="3 4">DSM 6307</strain>
    </source>
</reference>
<gene>
    <name evidence="3" type="ORF">BC6307_20190</name>
</gene>
<accession>A0A223KVQ8</accession>
<dbReference type="GO" id="GO:0016758">
    <property type="term" value="F:hexosyltransferase activity"/>
    <property type="evidence" value="ECO:0007669"/>
    <property type="project" value="TreeGrafter"/>
</dbReference>
<organism evidence="3 4">
    <name type="scientific">Sutcliffiella cohnii</name>
    <dbReference type="NCBI Taxonomy" id="33932"/>
    <lineage>
        <taxon>Bacteria</taxon>
        <taxon>Bacillati</taxon>
        <taxon>Bacillota</taxon>
        <taxon>Bacilli</taxon>
        <taxon>Bacillales</taxon>
        <taxon>Bacillaceae</taxon>
        <taxon>Sutcliffiella</taxon>
    </lineage>
</organism>
<dbReference type="KEGG" id="bcoh:BC6307_20190"/>
<dbReference type="AlphaFoldDB" id="A0A223KVQ8"/>
<evidence type="ECO:0000313" key="3">
    <source>
        <dbReference type="EMBL" id="AST93418.1"/>
    </source>
</evidence>
<dbReference type="EMBL" id="CP018866">
    <property type="protein sequence ID" value="AST93418.1"/>
    <property type="molecule type" value="Genomic_DNA"/>
</dbReference>
<proteinExistence type="predicted"/>
<dbReference type="Pfam" id="PF03808">
    <property type="entry name" value="Glyco_tran_WecG"/>
    <property type="match status" value="1"/>
</dbReference>
<dbReference type="STRING" id="1314751.GCA_001591425_02035"/>
<evidence type="ECO:0000256" key="2">
    <source>
        <dbReference type="ARBA" id="ARBA00022679"/>
    </source>
</evidence>
<dbReference type="RefSeq" id="WP_066415500.1">
    <property type="nucleotide sequence ID" value="NZ_CP018866.1"/>
</dbReference>